<dbReference type="Proteomes" id="UP000242642">
    <property type="component" value="Unassembled WGS sequence"/>
</dbReference>
<evidence type="ECO:0000313" key="4">
    <source>
        <dbReference type="EMBL" id="SES64908.1"/>
    </source>
</evidence>
<evidence type="ECO:0000259" key="3">
    <source>
        <dbReference type="Pfam" id="PF11924"/>
    </source>
</evidence>
<dbReference type="InterPro" id="IPR038177">
    <property type="entry name" value="IAT_beta_sf"/>
</dbReference>
<dbReference type="Gene3D" id="2.40.160.160">
    <property type="entry name" value="Inverse autotransporter, beta-domain"/>
    <property type="match status" value="1"/>
</dbReference>
<gene>
    <name evidence="4" type="ORF">SAMN02583745_00106</name>
</gene>
<feature type="domain" description="Inverse autotransporter beta-domain" evidence="3">
    <location>
        <begin position="155"/>
        <end position="434"/>
    </location>
</feature>
<keyword evidence="2" id="KW-0732">Signal</keyword>
<comment type="similarity">
    <text evidence="1">Belongs to the intimin/invasin family.</text>
</comment>
<feature type="chain" id="PRO_5017372303" evidence="2">
    <location>
        <begin position="25"/>
        <end position="876"/>
    </location>
</feature>
<dbReference type="STRING" id="1123402.SAMN02583745_00106"/>
<dbReference type="GO" id="GO:0009279">
    <property type="term" value="C:cell outer membrane"/>
    <property type="evidence" value="ECO:0007669"/>
    <property type="project" value="TreeGrafter"/>
</dbReference>
<dbReference type="PANTHER" id="PTHR39576:SF2">
    <property type="entry name" value="ATTACHING AND EFFACING PROTEIN HOMOLOG-RELATED"/>
    <property type="match status" value="1"/>
</dbReference>
<dbReference type="EMBL" id="FOHV01000001">
    <property type="protein sequence ID" value="SES64908.1"/>
    <property type="molecule type" value="Genomic_DNA"/>
</dbReference>
<dbReference type="FunFam" id="2.40.160.160:FF:000001">
    <property type="entry name" value="Intimin-like inverse autotransporter SinH"/>
    <property type="match status" value="1"/>
</dbReference>
<sequence>MKNKKIKSSLMLAMIIVFSSYANAEELKNRDNHFSTENDFILYEIERPTSILEIVLEHNMTLSEFNELNDNEFIHISQLETGQIIKLPVSQNTHRNIQESTNNVVGLPSLNSQLDDSTIDVVLNQTPMAQYMAGDSDENLARFAQSAATEDWSNLSSKALQQKTEDYIINQVQSEVNRQVNKQASDFLGKFGKAEVNVSIDKDGKLQSGSLRVLTPLYDENENLWFSQVGVHEQGSGNDKRVVGNFGLGYRYETSDWLLGSNAFIDHDFSGSNTRLGIGGEFWMDYLKLSTNFYTPLSDWKESEVLKNYESLIYDERPARGFDIRAQSYLPSYPHLGGSLVFEKYFGDEVALFSTQDRQKDPHALTFGLDYTPIPLVTADLSHKIGKNGMDDTRFGMTVNLQLGTPIEQQLDPRNVALARSLKGSRYDIVDRNYDIVFEYRQEDFEVIIDGPSSAKLNQTVQFTSSVQSRAEVSEFQWIVVTPIGTKKEPRANEGNTGRTFVFSPNLPGTYSIALQVKTERGYVATSNAIELNVGIESSSYLVWKDDIDRAEIVSDISISEEEILGLAFDKKLQLDFITKDSNGPVDIPDPKLLWRKQGTSDDFRELNRADGIYYALSKFRDATQYEYWRFHIIADERFEDEKIEFIAKSDRHNLEIISSNVVSAQFVKSEPSILNPEELIFEIYQVQGPGSSYEGPPLLVSRSGIKDSRAFNYQSPEPVYTNSYYEVVLRHPDSTTGELTDVTGMVEHSIEWAYVDPESGLEIRDSENAVLSRCNGYPVYATQITNYENNDLAFGALLSEGKDELYKNEQQLALIAKINYKQIQDPSNAKQGRDRICFGQKDGFFYAEDGYIGFRGNTREERVAAVENRRAGEWK</sequence>
<evidence type="ECO:0000256" key="2">
    <source>
        <dbReference type="SAM" id="SignalP"/>
    </source>
</evidence>
<evidence type="ECO:0000256" key="1">
    <source>
        <dbReference type="ARBA" id="ARBA00010116"/>
    </source>
</evidence>
<protein>
    <submittedName>
        <fullName evidence="4">Invasin beta-domain of outer membrane</fullName>
    </submittedName>
</protein>
<evidence type="ECO:0000313" key="5">
    <source>
        <dbReference type="Proteomes" id="UP000242642"/>
    </source>
</evidence>
<dbReference type="RefSeq" id="WP_177168545.1">
    <property type="nucleotide sequence ID" value="NZ_FOHV01000001.1"/>
</dbReference>
<dbReference type="PANTHER" id="PTHR39576">
    <property type="entry name" value="ATTACHING AND EFFACING PROTEIN HOMOLOG-RELATED-RELATED"/>
    <property type="match status" value="1"/>
</dbReference>
<dbReference type="Pfam" id="PF11924">
    <property type="entry name" value="IAT_beta"/>
    <property type="match status" value="1"/>
</dbReference>
<dbReference type="InterPro" id="IPR024519">
    <property type="entry name" value="IAT_beta"/>
</dbReference>
<accession>A0A1H9Y805</accession>
<feature type="signal peptide" evidence="2">
    <location>
        <begin position="1"/>
        <end position="24"/>
    </location>
</feature>
<proteinExistence type="inferred from homology"/>
<keyword evidence="5" id="KW-1185">Reference proteome</keyword>
<dbReference type="InterPro" id="IPR051715">
    <property type="entry name" value="Intimin-Invasin_domain"/>
</dbReference>
<name>A0A1H9Y805_9GAMM</name>
<reference evidence="5" key="1">
    <citation type="submission" date="2016-10" db="EMBL/GenBank/DDBJ databases">
        <authorList>
            <person name="Varghese N."/>
            <person name="Submissions S."/>
        </authorList>
    </citation>
    <scope>NUCLEOTIDE SEQUENCE [LARGE SCALE GENOMIC DNA]</scope>
    <source>
        <strain evidence="5">DSM 18579</strain>
    </source>
</reference>
<dbReference type="AlphaFoldDB" id="A0A1H9Y805"/>
<organism evidence="4 5">
    <name type="scientific">Thorsellia anophelis DSM 18579</name>
    <dbReference type="NCBI Taxonomy" id="1123402"/>
    <lineage>
        <taxon>Bacteria</taxon>
        <taxon>Pseudomonadati</taxon>
        <taxon>Pseudomonadota</taxon>
        <taxon>Gammaproteobacteria</taxon>
        <taxon>Enterobacterales</taxon>
        <taxon>Thorselliaceae</taxon>
        <taxon>Thorsellia</taxon>
    </lineage>
</organism>